<accession>A0A3M7SKE7</accession>
<evidence type="ECO:0000313" key="2">
    <source>
        <dbReference type="Proteomes" id="UP000276133"/>
    </source>
</evidence>
<gene>
    <name evidence="1" type="ORF">BpHYR1_007039</name>
</gene>
<sequence length="79" mass="9239">MEIINNVKYGMINDLKNWRLTLCDNLGPINNSIDYTIEFTPKKKKFSHIITAITKGPSFFLYCMNHLDEPYNHSKPICM</sequence>
<dbReference type="AlphaFoldDB" id="A0A3M7SKE7"/>
<comment type="caution">
    <text evidence="1">The sequence shown here is derived from an EMBL/GenBank/DDBJ whole genome shotgun (WGS) entry which is preliminary data.</text>
</comment>
<dbReference type="EMBL" id="REGN01001198">
    <property type="protein sequence ID" value="RNA36354.1"/>
    <property type="molecule type" value="Genomic_DNA"/>
</dbReference>
<name>A0A3M7SKE7_BRAPC</name>
<proteinExistence type="predicted"/>
<organism evidence="1 2">
    <name type="scientific">Brachionus plicatilis</name>
    <name type="common">Marine rotifer</name>
    <name type="synonym">Brachionus muelleri</name>
    <dbReference type="NCBI Taxonomy" id="10195"/>
    <lineage>
        <taxon>Eukaryota</taxon>
        <taxon>Metazoa</taxon>
        <taxon>Spiralia</taxon>
        <taxon>Gnathifera</taxon>
        <taxon>Rotifera</taxon>
        <taxon>Eurotatoria</taxon>
        <taxon>Monogononta</taxon>
        <taxon>Pseudotrocha</taxon>
        <taxon>Ploima</taxon>
        <taxon>Brachionidae</taxon>
        <taxon>Brachionus</taxon>
    </lineage>
</organism>
<evidence type="ECO:0000313" key="1">
    <source>
        <dbReference type="EMBL" id="RNA36354.1"/>
    </source>
</evidence>
<reference evidence="1 2" key="1">
    <citation type="journal article" date="2018" name="Sci. Rep.">
        <title>Genomic signatures of local adaptation to the degree of environmental predictability in rotifers.</title>
        <authorList>
            <person name="Franch-Gras L."/>
            <person name="Hahn C."/>
            <person name="Garcia-Roger E.M."/>
            <person name="Carmona M.J."/>
            <person name="Serra M."/>
            <person name="Gomez A."/>
        </authorList>
    </citation>
    <scope>NUCLEOTIDE SEQUENCE [LARGE SCALE GENOMIC DNA]</scope>
    <source>
        <strain evidence="1">HYR1</strain>
    </source>
</reference>
<keyword evidence="2" id="KW-1185">Reference proteome</keyword>
<protein>
    <submittedName>
        <fullName evidence="1">Uncharacterized protein</fullName>
    </submittedName>
</protein>
<dbReference type="Proteomes" id="UP000276133">
    <property type="component" value="Unassembled WGS sequence"/>
</dbReference>